<dbReference type="InterPro" id="IPR000524">
    <property type="entry name" value="Tscrpt_reg_HTH_GntR"/>
</dbReference>
<dbReference type="SUPFAM" id="SSF53383">
    <property type="entry name" value="PLP-dependent transferases"/>
    <property type="match status" value="1"/>
</dbReference>
<evidence type="ECO:0000313" key="7">
    <source>
        <dbReference type="EMBL" id="XAY08134.1"/>
    </source>
</evidence>
<gene>
    <name evidence="7" type="ORF">DSM112329_05030</name>
</gene>
<dbReference type="CDD" id="cd00609">
    <property type="entry name" value="AAT_like"/>
    <property type="match status" value="1"/>
</dbReference>
<dbReference type="KEGG" id="parq:DSM112329_05030"/>
<keyword evidence="5" id="KW-0804">Transcription</keyword>
<feature type="domain" description="HTH gntR-type" evidence="6">
    <location>
        <begin position="31"/>
        <end position="99"/>
    </location>
</feature>
<evidence type="ECO:0000256" key="2">
    <source>
        <dbReference type="ARBA" id="ARBA00022898"/>
    </source>
</evidence>
<dbReference type="Gene3D" id="1.10.10.10">
    <property type="entry name" value="Winged helix-like DNA-binding domain superfamily/Winged helix DNA-binding domain"/>
    <property type="match status" value="1"/>
</dbReference>
<comment type="similarity">
    <text evidence="1">In the C-terminal section; belongs to the class-I pyridoxal-phosphate-dependent aminotransferase family.</text>
</comment>
<organism evidence="7">
    <name type="scientific">Paraconexibacter sp. AEG42_29</name>
    <dbReference type="NCBI Taxonomy" id="2997339"/>
    <lineage>
        <taxon>Bacteria</taxon>
        <taxon>Bacillati</taxon>
        <taxon>Actinomycetota</taxon>
        <taxon>Thermoleophilia</taxon>
        <taxon>Solirubrobacterales</taxon>
        <taxon>Paraconexibacteraceae</taxon>
        <taxon>Paraconexibacter</taxon>
    </lineage>
</organism>
<dbReference type="GO" id="GO:0003677">
    <property type="term" value="F:DNA binding"/>
    <property type="evidence" value="ECO:0007669"/>
    <property type="project" value="UniProtKB-KW"/>
</dbReference>
<evidence type="ECO:0000256" key="1">
    <source>
        <dbReference type="ARBA" id="ARBA00005384"/>
    </source>
</evidence>
<keyword evidence="3" id="KW-0805">Transcription regulation</keyword>
<dbReference type="InterPro" id="IPR015421">
    <property type="entry name" value="PyrdxlP-dep_Trfase_major"/>
</dbReference>
<dbReference type="InterPro" id="IPR015424">
    <property type="entry name" value="PyrdxlP-dep_Trfase"/>
</dbReference>
<dbReference type="EMBL" id="CP114014">
    <property type="protein sequence ID" value="XAY08134.1"/>
    <property type="molecule type" value="Genomic_DNA"/>
</dbReference>
<dbReference type="InterPro" id="IPR051446">
    <property type="entry name" value="HTH_trans_reg/aminotransferase"/>
</dbReference>
<evidence type="ECO:0000256" key="4">
    <source>
        <dbReference type="ARBA" id="ARBA00023125"/>
    </source>
</evidence>
<proteinExistence type="inferred from homology"/>
<dbReference type="PANTHER" id="PTHR46577">
    <property type="entry name" value="HTH-TYPE TRANSCRIPTIONAL REGULATORY PROTEIN GABR"/>
    <property type="match status" value="1"/>
</dbReference>
<dbReference type="SMART" id="SM00345">
    <property type="entry name" value="HTH_GNTR"/>
    <property type="match status" value="1"/>
</dbReference>
<dbReference type="AlphaFoldDB" id="A0AAU7B3K8"/>
<keyword evidence="2" id="KW-0663">Pyridoxal phosphate</keyword>
<dbReference type="Pfam" id="PF00155">
    <property type="entry name" value="Aminotran_1_2"/>
    <property type="match status" value="1"/>
</dbReference>
<dbReference type="PROSITE" id="PS50949">
    <property type="entry name" value="HTH_GNTR"/>
    <property type="match status" value="1"/>
</dbReference>
<sequence>MDLPVQSQSGVQSDAAEAFANQLGAWTHRKGPRYAQLAEAIVDLVAQGLLDEGTRLPTERALAQQIGVSRGTVVAAYADLADRGLVVRRQGSGTSVAAGRRTPVGRHLRNDGFTRQVSGPAVAIDLSLAAPVYDDVVARLQANTADVMAAGAAPHGYTPLGLPALRHAIAGRLSAQGVPTTAAQVLVTPGAQGALQLITAAYLRAGDRVIVDTPTYPGALELFSRAGAQVDGIPRDHAGPRPGHFERALADGEAALAMFVPTCHNPTGTTMSERRRHELLAAIRDHEVLMVEDLTMADLSFSGEAPPHMVALAPDRIIAIGSFSKVLWGGLRVGWIRADPATILRLGRLRTAQDMGSGLLDQAAVLAALPQLDEIIVGRRRLAQEREAVLRAALTEQLPEWEIGRCDGGYGLWIKLPQANAAQVVNAALQHGVAIAGGGVGSLDDQHLDHVRVCFTLAPEILVEAASRLRAAWQQVCADDGTTTILAAV</sequence>
<dbReference type="GO" id="GO:0003700">
    <property type="term" value="F:DNA-binding transcription factor activity"/>
    <property type="evidence" value="ECO:0007669"/>
    <property type="project" value="InterPro"/>
</dbReference>
<dbReference type="PRINTS" id="PR00035">
    <property type="entry name" value="HTHGNTR"/>
</dbReference>
<dbReference type="Pfam" id="PF00392">
    <property type="entry name" value="GntR"/>
    <property type="match status" value="1"/>
</dbReference>
<dbReference type="CDD" id="cd07377">
    <property type="entry name" value="WHTH_GntR"/>
    <property type="match status" value="1"/>
</dbReference>
<protein>
    <recommendedName>
        <fullName evidence="6">HTH gntR-type domain-containing protein</fullName>
    </recommendedName>
</protein>
<evidence type="ECO:0000259" key="6">
    <source>
        <dbReference type="PROSITE" id="PS50949"/>
    </source>
</evidence>
<accession>A0AAU7B3K8</accession>
<name>A0AAU7B3K8_9ACTN</name>
<dbReference type="InterPro" id="IPR004839">
    <property type="entry name" value="Aminotransferase_I/II_large"/>
</dbReference>
<dbReference type="Gene3D" id="3.40.640.10">
    <property type="entry name" value="Type I PLP-dependent aspartate aminotransferase-like (Major domain)"/>
    <property type="match status" value="1"/>
</dbReference>
<dbReference type="Gene3D" id="3.90.1150.10">
    <property type="entry name" value="Aspartate Aminotransferase, domain 1"/>
    <property type="match status" value="1"/>
</dbReference>
<keyword evidence="4" id="KW-0238">DNA-binding</keyword>
<dbReference type="GO" id="GO:0030170">
    <property type="term" value="F:pyridoxal phosphate binding"/>
    <property type="evidence" value="ECO:0007669"/>
    <property type="project" value="InterPro"/>
</dbReference>
<reference evidence="7" key="1">
    <citation type="submission" date="2022-12" db="EMBL/GenBank/DDBJ databases">
        <title>Paraconexibacter alkalitolerans sp. nov. and Baekduia alba sp. nov., isolated from soil and emended description of the genera Paraconexibacter (Chun et al., 2020) and Baekduia (An et al., 2020).</title>
        <authorList>
            <person name="Vieira S."/>
            <person name="Huber K.J."/>
            <person name="Geppert A."/>
            <person name="Wolf J."/>
            <person name="Neumann-Schaal M."/>
            <person name="Muesken M."/>
            <person name="Overmann J."/>
        </authorList>
    </citation>
    <scope>NUCLEOTIDE SEQUENCE</scope>
    <source>
        <strain evidence="7">AEG42_29</strain>
    </source>
</reference>
<dbReference type="PANTHER" id="PTHR46577:SF1">
    <property type="entry name" value="HTH-TYPE TRANSCRIPTIONAL REGULATORY PROTEIN GABR"/>
    <property type="match status" value="1"/>
</dbReference>
<dbReference type="SUPFAM" id="SSF46785">
    <property type="entry name" value="Winged helix' DNA-binding domain"/>
    <property type="match status" value="1"/>
</dbReference>
<dbReference type="InterPro" id="IPR036388">
    <property type="entry name" value="WH-like_DNA-bd_sf"/>
</dbReference>
<evidence type="ECO:0000256" key="5">
    <source>
        <dbReference type="ARBA" id="ARBA00023163"/>
    </source>
</evidence>
<dbReference type="InterPro" id="IPR036390">
    <property type="entry name" value="WH_DNA-bd_sf"/>
</dbReference>
<evidence type="ECO:0000256" key="3">
    <source>
        <dbReference type="ARBA" id="ARBA00023015"/>
    </source>
</evidence>
<dbReference type="InterPro" id="IPR015422">
    <property type="entry name" value="PyrdxlP-dep_Trfase_small"/>
</dbReference>